<proteinExistence type="predicted"/>
<dbReference type="InterPro" id="IPR044548">
    <property type="entry name" value="AF0060_NTP-PPase_MazG-like"/>
</dbReference>
<gene>
    <name evidence="1" type="ORF">DRF68_12485</name>
</gene>
<dbReference type="Proteomes" id="UP000256924">
    <property type="component" value="Unassembled WGS sequence"/>
</dbReference>
<organism evidence="1 2">
    <name type="scientific">Candidatus Chryseobacterium massiliense</name>
    <dbReference type="NCBI Taxonomy" id="204089"/>
    <lineage>
        <taxon>Bacteria</taxon>
        <taxon>Pseudomonadati</taxon>
        <taxon>Bacteroidota</taxon>
        <taxon>Flavobacteriia</taxon>
        <taxon>Flavobacteriales</taxon>
        <taxon>Weeksellaceae</taxon>
        <taxon>Chryseobacterium group</taxon>
        <taxon>Chryseobacterium</taxon>
    </lineage>
</organism>
<dbReference type="EMBL" id="QNVU01000024">
    <property type="protein sequence ID" value="REC47852.1"/>
    <property type="molecule type" value="Genomic_DNA"/>
</dbReference>
<dbReference type="AlphaFoldDB" id="A0A3D9B3R3"/>
<name>A0A3D9B3R3_9FLAO</name>
<evidence type="ECO:0000313" key="1">
    <source>
        <dbReference type="EMBL" id="REC47852.1"/>
    </source>
</evidence>
<reference evidence="1 2" key="1">
    <citation type="journal article" date="2004" name="Emerg. Infect. Dis.">
        <title>Amoebae-resisting bacteria isolated from human nasal swabs by amoebal coculture.</title>
        <authorList>
            <person name="Greub G."/>
            <person name="La Scola B."/>
            <person name="Raoult D."/>
        </authorList>
    </citation>
    <scope>NUCLEOTIDE SEQUENCE [LARGE SCALE GENOMIC DNA]</scope>
    <source>
        <strain evidence="1 2">CCUG 51329</strain>
    </source>
</reference>
<keyword evidence="2" id="KW-1185">Reference proteome</keyword>
<dbReference type="CDD" id="cd11533">
    <property type="entry name" value="NTP-PPase_Af0060_like"/>
    <property type="match status" value="1"/>
</dbReference>
<protein>
    <submittedName>
        <fullName evidence="1">Uncharacterized protein</fullName>
    </submittedName>
</protein>
<accession>A0A3D9B3R3</accession>
<comment type="caution">
    <text evidence="1">The sequence shown here is derived from an EMBL/GenBank/DDBJ whole genome shotgun (WGS) entry which is preliminary data.</text>
</comment>
<evidence type="ECO:0000313" key="2">
    <source>
        <dbReference type="Proteomes" id="UP000256924"/>
    </source>
</evidence>
<dbReference type="RefSeq" id="WP_116098917.1">
    <property type="nucleotide sequence ID" value="NZ_QNVU01000024.1"/>
</dbReference>
<sequence length="102" mass="11837">MENIINEIRAERKAQDRKWGQQDHTPIEWIAILTEEVGEASKEAVDFHFYNGLSGRGQVEIRSIQFERLQAYRKELIQVAAVSVSMIESLDRYLQDIVDSTK</sequence>